<dbReference type="Proteomes" id="UP000186758">
    <property type="component" value="Unassembled WGS sequence"/>
</dbReference>
<dbReference type="EMBL" id="MPJZ01000046">
    <property type="protein sequence ID" value="OLU45604.1"/>
    <property type="molecule type" value="Genomic_DNA"/>
</dbReference>
<protein>
    <recommendedName>
        <fullName evidence="3">Transposase</fullName>
    </recommendedName>
</protein>
<evidence type="ECO:0000313" key="1">
    <source>
        <dbReference type="EMBL" id="OLU45604.1"/>
    </source>
</evidence>
<proteinExistence type="predicted"/>
<dbReference type="AlphaFoldDB" id="A0A1Q9YL52"/>
<dbReference type="NCBIfam" id="NF047593">
    <property type="entry name" value="IS66_ISAeme5_TnpA"/>
    <property type="match status" value="1"/>
</dbReference>
<comment type="caution">
    <text evidence="1">The sequence shown here is derived from an EMBL/GenBank/DDBJ whole genome shotgun (WGS) entry which is preliminary data.</text>
</comment>
<evidence type="ECO:0008006" key="3">
    <source>
        <dbReference type="Google" id="ProtNLM"/>
    </source>
</evidence>
<evidence type="ECO:0000313" key="2">
    <source>
        <dbReference type="Proteomes" id="UP000186758"/>
    </source>
</evidence>
<gene>
    <name evidence="1" type="ORF">BO223_04445</name>
</gene>
<name>A0A1Q9YL52_9FIRM</name>
<sequence length="77" mass="9002">MTMETQRKWNAVFDRFDSSSLTAVQFCRLHDLNTRTFYNMRSRFKHSAGLSQFHRTSCPFPDPAGTELRFVQVRLGA</sequence>
<reference evidence="1 2" key="1">
    <citation type="submission" date="2016-11" db="EMBL/GenBank/DDBJ databases">
        <title>Description of two novel members of the family Erysipelotrichaceae: Ileibacterium lipovorans gen. nov., sp. nov. and Dubosiella newyorkensis, gen. nov., sp. nov.</title>
        <authorList>
            <person name="Cox L.M."/>
            <person name="Sohn J."/>
            <person name="Tyrrell K.L."/>
            <person name="Citron D.M."/>
            <person name="Lawson P.A."/>
            <person name="Patel N.B."/>
            <person name="Iizumi T."/>
            <person name="Perez-Perez G.I."/>
            <person name="Goldstein E.J."/>
            <person name="Blaser M.J."/>
        </authorList>
    </citation>
    <scope>NUCLEOTIDE SEQUENCE [LARGE SCALE GENOMIC DNA]</scope>
    <source>
        <strain evidence="1 2">NYU-BL-K8</strain>
    </source>
</reference>
<accession>A0A1Q9YL52</accession>
<organism evidence="1 2">
    <name type="scientific">Faecalibaculum rodentium</name>
    <dbReference type="NCBI Taxonomy" id="1702221"/>
    <lineage>
        <taxon>Bacteria</taxon>
        <taxon>Bacillati</taxon>
        <taxon>Bacillota</taxon>
        <taxon>Erysipelotrichia</taxon>
        <taxon>Erysipelotrichales</taxon>
        <taxon>Erysipelotrichaceae</taxon>
        <taxon>Faecalibaculum</taxon>
    </lineage>
</organism>